<feature type="region of interest" description="Disordered" evidence="1">
    <location>
        <begin position="305"/>
        <end position="355"/>
    </location>
</feature>
<feature type="compositionally biased region" description="Polar residues" evidence="1">
    <location>
        <begin position="327"/>
        <end position="342"/>
    </location>
</feature>
<feature type="region of interest" description="Disordered" evidence="1">
    <location>
        <begin position="233"/>
        <end position="265"/>
    </location>
</feature>
<feature type="transmembrane region" description="Helical" evidence="2">
    <location>
        <begin position="164"/>
        <end position="184"/>
    </location>
</feature>
<evidence type="ECO:0000313" key="3">
    <source>
        <dbReference type="EMBL" id="KAK8054276.1"/>
    </source>
</evidence>
<evidence type="ECO:0000313" key="4">
    <source>
        <dbReference type="Proteomes" id="UP001446871"/>
    </source>
</evidence>
<keyword evidence="2" id="KW-0472">Membrane</keyword>
<feature type="transmembrane region" description="Helical" evidence="2">
    <location>
        <begin position="204"/>
        <end position="226"/>
    </location>
</feature>
<keyword evidence="2" id="KW-1133">Transmembrane helix</keyword>
<reference evidence="3 4" key="1">
    <citation type="submission" date="2023-01" db="EMBL/GenBank/DDBJ databases">
        <title>Analysis of 21 Apiospora genomes using comparative genomics revels a genus with tremendous synthesis potential of carbohydrate active enzymes and secondary metabolites.</title>
        <authorList>
            <person name="Sorensen T."/>
        </authorList>
    </citation>
    <scope>NUCLEOTIDE SEQUENCE [LARGE SCALE GENOMIC DNA]</scope>
    <source>
        <strain evidence="3 4">CBS 83171</strain>
    </source>
</reference>
<feature type="compositionally biased region" description="Basic and acidic residues" evidence="1">
    <location>
        <begin position="305"/>
        <end position="316"/>
    </location>
</feature>
<name>A0ABR1U7Z5_9PEZI</name>
<protein>
    <submittedName>
        <fullName evidence="3">Uncharacterized protein</fullName>
    </submittedName>
</protein>
<sequence length="355" mass="36769">MALTTSEALRAMTKPSLPPQPTLFAATVKTCQQTSIWCPVYPSSGVACYAGGFSETAGTCHGLFYMDKCYPTEYGQIFSSVGTCGESSGWAGGEGLNFHHLIPSQRYEQEALWSGGITPTRICTSQAKMGGSPSKHGAAAASAIILGPSVSVAEPSSLLSSSSAAAAAAAVALPTVVTVFHPVFPLRGQDLEDPGGGDPGGLRLGVGIGVPLGALLGLSLVTFYLMRRWQRKRQTPGPDNIPSDKGNSTAKSNGGEMAADTPRGFDGKAELPAIALSELPGLDIPLELLGDHGAIEIGSQPRNELEELPGRTEGHDALTNLPEQEHAQQPNNMLVGSSTQGAVSHGVQEVIGELP</sequence>
<dbReference type="Proteomes" id="UP001446871">
    <property type="component" value="Unassembled WGS sequence"/>
</dbReference>
<keyword evidence="2" id="KW-0812">Transmembrane</keyword>
<keyword evidence="4" id="KW-1185">Reference proteome</keyword>
<comment type="caution">
    <text evidence="3">The sequence shown here is derived from an EMBL/GenBank/DDBJ whole genome shotgun (WGS) entry which is preliminary data.</text>
</comment>
<dbReference type="EMBL" id="JAQQWM010000008">
    <property type="protein sequence ID" value="KAK8054276.1"/>
    <property type="molecule type" value="Genomic_DNA"/>
</dbReference>
<organism evidence="3 4">
    <name type="scientific">Apiospora saccharicola</name>
    <dbReference type="NCBI Taxonomy" id="335842"/>
    <lineage>
        <taxon>Eukaryota</taxon>
        <taxon>Fungi</taxon>
        <taxon>Dikarya</taxon>
        <taxon>Ascomycota</taxon>
        <taxon>Pezizomycotina</taxon>
        <taxon>Sordariomycetes</taxon>
        <taxon>Xylariomycetidae</taxon>
        <taxon>Amphisphaeriales</taxon>
        <taxon>Apiosporaceae</taxon>
        <taxon>Apiospora</taxon>
    </lineage>
</organism>
<gene>
    <name evidence="3" type="ORF">PG996_013577</name>
</gene>
<accession>A0ABR1U7Z5</accession>
<proteinExistence type="predicted"/>
<evidence type="ECO:0000256" key="2">
    <source>
        <dbReference type="SAM" id="Phobius"/>
    </source>
</evidence>
<evidence type="ECO:0000256" key="1">
    <source>
        <dbReference type="SAM" id="MobiDB-lite"/>
    </source>
</evidence>